<dbReference type="Gene3D" id="1.10.287.70">
    <property type="match status" value="1"/>
</dbReference>
<keyword evidence="2" id="KW-0813">Transport</keyword>
<dbReference type="SUPFAM" id="SSF81324">
    <property type="entry name" value="Voltage-gated potassium channels"/>
    <property type="match status" value="1"/>
</dbReference>
<keyword evidence="5" id="KW-0406">Ion transport</keyword>
<evidence type="ECO:0000256" key="5">
    <source>
        <dbReference type="ARBA" id="ARBA00023065"/>
    </source>
</evidence>
<dbReference type="GO" id="GO:0030322">
    <property type="term" value="P:stabilization of membrane potential"/>
    <property type="evidence" value="ECO:0007669"/>
    <property type="project" value="TreeGrafter"/>
</dbReference>
<comment type="caution">
    <text evidence="11">The sequence shown here is derived from an EMBL/GenBank/DDBJ whole genome shotgun (WGS) entry which is preliminary data.</text>
</comment>
<feature type="signal peptide" evidence="9">
    <location>
        <begin position="1"/>
        <end position="18"/>
    </location>
</feature>
<gene>
    <name evidence="11" type="ORF">CAMP_LOCUS5112</name>
</gene>
<evidence type="ECO:0000256" key="6">
    <source>
        <dbReference type="ARBA" id="ARBA00023136"/>
    </source>
</evidence>
<feature type="transmembrane region" description="Helical" evidence="8">
    <location>
        <begin position="463"/>
        <end position="484"/>
    </location>
</feature>
<dbReference type="Pfam" id="PF07885">
    <property type="entry name" value="Ion_trans_2"/>
    <property type="match status" value="1"/>
</dbReference>
<protein>
    <recommendedName>
        <fullName evidence="10">Potassium channel domain-containing protein</fullName>
    </recommendedName>
</protein>
<sequence>MRFLSVFLFFLYFKLLSCETRKIPFEAKPRVYHYLNITEPKYVNINKCGYCNINRCKPKPFCYLISNKTAEIRSSGEFCASENDLISLVGKPIDATTSAQSGKRMKRRIHEKCLPSINHKEIEYCICRTFTDEASLQELEDLRKMRIWRYQNLKFHMEEKMKNPSQSIFNFFVLIFCFLKKQTPISVSMSTLLSPFYFVSSRIDRFNQDMLDRVKSSASRVASATKSPCFLRWSPVLLIIITTIFILLGATSFWLFEKDGHEMMVRNWYRNLGHERRQFAKTISSRIFNDTRNLLIIIDREQTDRVQQLLVESLKRYEDKLTITPPSRREWSWIGSFNFAYSLLLTVGNGFKAPTALGSQIFSIFYCLFGIPLFYFTLTLIVYRLVHPILKYPSLDKSRRFLLLNFVVALFILWTILIGLVIYNQIFNDFWQSMVTAFLGSMTIQTPGVNTTFTSCALMAMNFASTISVSLVILMVLIVLSLIFPADLIQGVPIVEKVESVSAPPKFQVIVDEAGESKLTHA</sequence>
<reference evidence="11" key="1">
    <citation type="submission" date="2022-11" db="EMBL/GenBank/DDBJ databases">
        <authorList>
            <person name="Kikuchi T."/>
        </authorList>
    </citation>
    <scope>NUCLEOTIDE SEQUENCE</scope>
    <source>
        <strain evidence="11">PS1010</strain>
    </source>
</reference>
<evidence type="ECO:0000259" key="10">
    <source>
        <dbReference type="Pfam" id="PF07885"/>
    </source>
</evidence>
<organism evidence="11 12">
    <name type="scientific">Caenorhabditis angaria</name>
    <dbReference type="NCBI Taxonomy" id="860376"/>
    <lineage>
        <taxon>Eukaryota</taxon>
        <taxon>Metazoa</taxon>
        <taxon>Ecdysozoa</taxon>
        <taxon>Nematoda</taxon>
        <taxon>Chromadorea</taxon>
        <taxon>Rhabditida</taxon>
        <taxon>Rhabditina</taxon>
        <taxon>Rhabditomorpha</taxon>
        <taxon>Rhabditoidea</taxon>
        <taxon>Rhabditidae</taxon>
        <taxon>Peloderinae</taxon>
        <taxon>Caenorhabditis</taxon>
    </lineage>
</organism>
<evidence type="ECO:0000256" key="4">
    <source>
        <dbReference type="ARBA" id="ARBA00022989"/>
    </source>
</evidence>
<keyword evidence="6 8" id="KW-0472">Membrane</keyword>
<keyword evidence="9" id="KW-0732">Signal</keyword>
<keyword evidence="12" id="KW-1185">Reference proteome</keyword>
<evidence type="ECO:0000256" key="7">
    <source>
        <dbReference type="ARBA" id="ARBA00023303"/>
    </source>
</evidence>
<dbReference type="GO" id="GO:0005886">
    <property type="term" value="C:plasma membrane"/>
    <property type="evidence" value="ECO:0007669"/>
    <property type="project" value="TreeGrafter"/>
</dbReference>
<dbReference type="OrthoDB" id="5817652at2759"/>
<feature type="transmembrane region" description="Helical" evidence="8">
    <location>
        <begin position="403"/>
        <end position="423"/>
    </location>
</feature>
<keyword evidence="7" id="KW-0407">Ion channel</keyword>
<evidence type="ECO:0000256" key="3">
    <source>
        <dbReference type="ARBA" id="ARBA00022692"/>
    </source>
</evidence>
<dbReference type="Proteomes" id="UP001152747">
    <property type="component" value="Unassembled WGS sequence"/>
</dbReference>
<dbReference type="GO" id="GO:0022841">
    <property type="term" value="F:potassium ion leak channel activity"/>
    <property type="evidence" value="ECO:0007669"/>
    <property type="project" value="TreeGrafter"/>
</dbReference>
<feature type="transmembrane region" description="Helical" evidence="8">
    <location>
        <begin position="233"/>
        <end position="256"/>
    </location>
</feature>
<comment type="subcellular location">
    <subcellularLocation>
        <location evidence="1">Membrane</location>
        <topology evidence="1">Multi-pass membrane protein</topology>
    </subcellularLocation>
</comment>
<name>A0A9P1ICD6_9PELO</name>
<evidence type="ECO:0000256" key="9">
    <source>
        <dbReference type="SAM" id="SignalP"/>
    </source>
</evidence>
<dbReference type="AlphaFoldDB" id="A0A9P1ICD6"/>
<evidence type="ECO:0000313" key="12">
    <source>
        <dbReference type="Proteomes" id="UP001152747"/>
    </source>
</evidence>
<feature type="transmembrane region" description="Helical" evidence="8">
    <location>
        <begin position="363"/>
        <end position="383"/>
    </location>
</feature>
<dbReference type="InterPro" id="IPR013099">
    <property type="entry name" value="K_chnl_dom"/>
</dbReference>
<keyword evidence="4 8" id="KW-1133">Transmembrane helix</keyword>
<feature type="chain" id="PRO_5040124390" description="Potassium channel domain-containing protein" evidence="9">
    <location>
        <begin position="19"/>
        <end position="522"/>
    </location>
</feature>
<dbReference type="GO" id="GO:0015271">
    <property type="term" value="F:outward rectifier potassium channel activity"/>
    <property type="evidence" value="ECO:0007669"/>
    <property type="project" value="TreeGrafter"/>
</dbReference>
<dbReference type="InterPro" id="IPR003280">
    <property type="entry name" value="2pore_dom_K_chnl"/>
</dbReference>
<dbReference type="EMBL" id="CANHGI010000002">
    <property type="protein sequence ID" value="CAI5442475.1"/>
    <property type="molecule type" value="Genomic_DNA"/>
</dbReference>
<evidence type="ECO:0000313" key="11">
    <source>
        <dbReference type="EMBL" id="CAI5442475.1"/>
    </source>
</evidence>
<evidence type="ECO:0000256" key="1">
    <source>
        <dbReference type="ARBA" id="ARBA00004141"/>
    </source>
</evidence>
<evidence type="ECO:0000256" key="8">
    <source>
        <dbReference type="SAM" id="Phobius"/>
    </source>
</evidence>
<proteinExistence type="predicted"/>
<feature type="transmembrane region" description="Helical" evidence="8">
    <location>
        <begin position="331"/>
        <end position="351"/>
    </location>
</feature>
<feature type="domain" description="Potassium channel" evidence="10">
    <location>
        <begin position="329"/>
        <end position="383"/>
    </location>
</feature>
<keyword evidence="3 8" id="KW-0812">Transmembrane</keyword>
<evidence type="ECO:0000256" key="2">
    <source>
        <dbReference type="ARBA" id="ARBA00022448"/>
    </source>
</evidence>
<dbReference type="PANTHER" id="PTHR11003">
    <property type="entry name" value="POTASSIUM CHANNEL, SUBFAMILY K"/>
    <property type="match status" value="1"/>
</dbReference>
<dbReference type="PANTHER" id="PTHR11003:SF147">
    <property type="entry name" value="POTASSIUM CHANNEL DOMAIN-CONTAINING PROTEIN"/>
    <property type="match status" value="1"/>
</dbReference>
<accession>A0A9P1ICD6</accession>